<comment type="caution">
    <text evidence="2">The sequence shown here is derived from an EMBL/GenBank/DDBJ whole genome shotgun (WGS) entry which is preliminary data.</text>
</comment>
<keyword evidence="1" id="KW-0472">Membrane</keyword>
<dbReference type="PANTHER" id="PTHR48473">
    <property type="entry name" value="TIR DOMAIN-CONTAINING PROTEIN"/>
    <property type="match status" value="1"/>
</dbReference>
<reference evidence="2 3" key="2">
    <citation type="submission" date="2019-11" db="EMBL/GenBank/DDBJ databases">
        <title>A de novo genome assembly of a pear dwarfing rootstock.</title>
        <authorList>
            <person name="Wang F."/>
            <person name="Wang J."/>
            <person name="Li S."/>
            <person name="Zhang Y."/>
            <person name="Fang M."/>
            <person name="Ma L."/>
            <person name="Zhao Y."/>
            <person name="Jiang S."/>
        </authorList>
    </citation>
    <scope>NUCLEOTIDE SEQUENCE [LARGE SCALE GENOMIC DNA]</scope>
    <source>
        <strain evidence="2">S2</strain>
        <tissue evidence="2">Leaf</tissue>
    </source>
</reference>
<proteinExistence type="predicted"/>
<organism evidence="2 3">
    <name type="scientific">Pyrus ussuriensis x Pyrus communis</name>
    <dbReference type="NCBI Taxonomy" id="2448454"/>
    <lineage>
        <taxon>Eukaryota</taxon>
        <taxon>Viridiplantae</taxon>
        <taxon>Streptophyta</taxon>
        <taxon>Embryophyta</taxon>
        <taxon>Tracheophyta</taxon>
        <taxon>Spermatophyta</taxon>
        <taxon>Magnoliopsida</taxon>
        <taxon>eudicotyledons</taxon>
        <taxon>Gunneridae</taxon>
        <taxon>Pentapetalae</taxon>
        <taxon>rosids</taxon>
        <taxon>fabids</taxon>
        <taxon>Rosales</taxon>
        <taxon>Rosaceae</taxon>
        <taxon>Amygdaloideae</taxon>
        <taxon>Maleae</taxon>
        <taxon>Pyrus</taxon>
    </lineage>
</organism>
<protein>
    <submittedName>
        <fullName evidence="2">Uncharacterized protein</fullName>
    </submittedName>
</protein>
<sequence>MLSAGFDQASSPSKPDYALTGMLLAIVGILVCMWELVRKGKKERIVPRRRGILLCFYHPPPDNGLFGTFAEITGLCVAIAQCVCSAVQYYFISHHGTNPMKVSPVAAAFFFGLLVSNFVKNQRFTGDDTLQNGT</sequence>
<keyword evidence="1" id="KW-0812">Transmembrane</keyword>
<accession>A0A5N5I2N1</accession>
<dbReference type="EMBL" id="SMOL01000063">
    <property type="protein sequence ID" value="KAB2634445.1"/>
    <property type="molecule type" value="Genomic_DNA"/>
</dbReference>
<evidence type="ECO:0000313" key="2">
    <source>
        <dbReference type="EMBL" id="KAB2634445.1"/>
    </source>
</evidence>
<keyword evidence="3" id="KW-1185">Reference proteome</keyword>
<evidence type="ECO:0000256" key="1">
    <source>
        <dbReference type="SAM" id="Phobius"/>
    </source>
</evidence>
<gene>
    <name evidence="2" type="ORF">D8674_042679</name>
</gene>
<feature type="transmembrane region" description="Helical" evidence="1">
    <location>
        <begin position="17"/>
        <end position="37"/>
    </location>
</feature>
<dbReference type="AlphaFoldDB" id="A0A5N5I2N1"/>
<dbReference type="OrthoDB" id="1166453at2759"/>
<reference evidence="2 3" key="1">
    <citation type="submission" date="2019-09" db="EMBL/GenBank/DDBJ databases">
        <authorList>
            <person name="Ou C."/>
        </authorList>
    </citation>
    <scope>NUCLEOTIDE SEQUENCE [LARGE SCALE GENOMIC DNA]</scope>
    <source>
        <strain evidence="2">S2</strain>
        <tissue evidence="2">Leaf</tissue>
    </source>
</reference>
<keyword evidence="1" id="KW-1133">Transmembrane helix</keyword>
<dbReference type="Proteomes" id="UP000327157">
    <property type="component" value="Unassembled WGS sequence"/>
</dbReference>
<evidence type="ECO:0000313" key="3">
    <source>
        <dbReference type="Proteomes" id="UP000327157"/>
    </source>
</evidence>
<name>A0A5N5I2N1_9ROSA</name>
<dbReference type="PANTHER" id="PTHR48473:SF1">
    <property type="entry name" value="TIR DOMAIN-CONTAINING PROTEIN"/>
    <property type="match status" value="1"/>
</dbReference>